<protein>
    <recommendedName>
        <fullName evidence="3">WxL domain-containing protein</fullName>
    </recommendedName>
</protein>
<organism evidence="1 2">
    <name type="scientific">Holzapfeliella saturejae</name>
    <dbReference type="NCBI Taxonomy" id="3082953"/>
    <lineage>
        <taxon>Bacteria</taxon>
        <taxon>Bacillati</taxon>
        <taxon>Bacillota</taxon>
        <taxon>Bacilli</taxon>
        <taxon>Lactobacillales</taxon>
        <taxon>Lactobacillaceae</taxon>
        <taxon>Holzapfeliella</taxon>
    </lineage>
</organism>
<dbReference type="Proteomes" id="UP001377804">
    <property type="component" value="Unassembled WGS sequence"/>
</dbReference>
<evidence type="ECO:0000313" key="1">
    <source>
        <dbReference type="EMBL" id="MEJ6348926.1"/>
    </source>
</evidence>
<name>A0ABU8SHS5_9LACO</name>
<sequence length="402" mass="45163">MKKYVFLLLTMLSFLSFAYLFSINNIALSASLGLPNNKNQPPKTDSYPNSIVLQGYTKYPSRTVGVFKVDNGQLIASYGISEGDDLTTPINRSGDKSIRYRITLIGKNGQIKKEVSATGQEQKKNPLDRWGSVPIEDGDVIAVYTLETDKSFWYDADGIIGDLPPEYLIHWRDPESPNLKGDLSRSTLYYTVSNNELERVRLENLSDVTITEGDSLEQYINDYFKTNYGQDISVKTELGSRRNESGTYSNVKVSTPDSRFNQVFQNVFKNGITVHVKPKPVVFDVTVPNNLKFNDHTLGIGNNQIKLQYNPTVIIEDTRKNSPGWTLSLSSKEDDNALAKNLIFKSNNEIKNISNESTVIWSGSGSLRIPLAEHLFVQVPNDRSFLAQDYETTLTWNLASTP</sequence>
<accession>A0ABU8SHS5</accession>
<reference evidence="1 2" key="1">
    <citation type="submission" date="2023-10" db="EMBL/GenBank/DDBJ databases">
        <title>Holzapfeliella saturejae sp. nov. isolated from Satureja montana flowers.</title>
        <authorList>
            <person name="Alcantara C."/>
            <person name="Zuniga M."/>
            <person name="Landete J.M."/>
            <person name="Monedero V."/>
        </authorList>
    </citation>
    <scope>NUCLEOTIDE SEQUENCE [LARGE SCALE GENOMIC DNA]</scope>
    <source>
        <strain evidence="1 2">He02</strain>
    </source>
</reference>
<proteinExistence type="predicted"/>
<evidence type="ECO:0000313" key="2">
    <source>
        <dbReference type="Proteomes" id="UP001377804"/>
    </source>
</evidence>
<evidence type="ECO:0008006" key="3">
    <source>
        <dbReference type="Google" id="ProtNLM"/>
    </source>
</evidence>
<comment type="caution">
    <text evidence="1">The sequence shown here is derived from an EMBL/GenBank/DDBJ whole genome shotgun (WGS) entry which is preliminary data.</text>
</comment>
<dbReference type="EMBL" id="JAWMWG010000005">
    <property type="protein sequence ID" value="MEJ6348926.1"/>
    <property type="molecule type" value="Genomic_DNA"/>
</dbReference>
<keyword evidence="2" id="KW-1185">Reference proteome</keyword>
<gene>
    <name evidence="1" type="ORF">R4Y45_06805</name>
</gene>
<dbReference type="RefSeq" id="WP_339970430.1">
    <property type="nucleotide sequence ID" value="NZ_JAWMWG010000005.1"/>
</dbReference>